<dbReference type="InterPro" id="IPR016193">
    <property type="entry name" value="Cytidine_deaminase-like"/>
</dbReference>
<keyword evidence="1" id="KW-0378">Hydrolase</keyword>
<evidence type="ECO:0000313" key="3">
    <source>
        <dbReference type="EMBL" id="AWU75995.1"/>
    </source>
</evidence>
<reference evidence="3 8" key="4">
    <citation type="submission" date="2018-06" db="EMBL/GenBank/DDBJ databases">
        <title>Population genomics shows no distinction between pathogenic Candida krusei and environmental Pichia kudriavzevii: One species, four names.</title>
        <authorList>
            <person name="Douglass A.P."/>
            <person name="Offei B."/>
            <person name="Braun-Galleani S."/>
            <person name="Coughlan A.Y."/>
            <person name="Martos A."/>
            <person name="Ortiz-Merino R.A."/>
            <person name="Byrne K.P."/>
            <person name="Wolfe K.H."/>
        </authorList>
    </citation>
    <scope>NUCLEOTIDE SEQUENCE [LARGE SCALE GENOMIC DNA]</scope>
    <source>
        <strain evidence="3 8">CBS573</strain>
    </source>
</reference>
<dbReference type="RefSeq" id="XP_029321472.1">
    <property type="nucleotide sequence ID" value="XM_029465613.1"/>
</dbReference>
<keyword evidence="8" id="KW-1185">Reference proteome</keyword>
<dbReference type="EMBL" id="NHMM01000008">
    <property type="protein sequence ID" value="OUT20291.1"/>
    <property type="molecule type" value="Genomic_DNA"/>
</dbReference>
<dbReference type="PANTHER" id="PTHR11079">
    <property type="entry name" value="CYTOSINE DEAMINASE FAMILY MEMBER"/>
    <property type="match status" value="1"/>
</dbReference>
<dbReference type="VEuPathDB" id="FungiDB:C5L36_0B12240"/>
<dbReference type="eggNOG" id="KOG1018">
    <property type="taxonomic scope" value="Eukaryota"/>
</dbReference>
<accession>A0A099P1Y5</accession>
<evidence type="ECO:0000259" key="2">
    <source>
        <dbReference type="PROSITE" id="PS51747"/>
    </source>
</evidence>
<dbReference type="Gene3D" id="3.40.140.10">
    <property type="entry name" value="Cytidine Deaminase, domain 2"/>
    <property type="match status" value="1"/>
</dbReference>
<organism evidence="4 6">
    <name type="scientific">Pichia kudriavzevii</name>
    <name type="common">Yeast</name>
    <name type="synonym">Issatchenkia orientalis</name>
    <dbReference type="NCBI Taxonomy" id="4909"/>
    <lineage>
        <taxon>Eukaryota</taxon>
        <taxon>Fungi</taxon>
        <taxon>Dikarya</taxon>
        <taxon>Ascomycota</taxon>
        <taxon>Saccharomycotina</taxon>
        <taxon>Pichiomycetes</taxon>
        <taxon>Pichiales</taxon>
        <taxon>Pichiaceae</taxon>
        <taxon>Pichia</taxon>
    </lineage>
</organism>
<dbReference type="PANTHER" id="PTHR11079:SF149">
    <property type="entry name" value="TRNA-SPECIFIC ADENOSINE DEAMINASE 2"/>
    <property type="match status" value="1"/>
</dbReference>
<dbReference type="OrthoDB" id="1701769at2759"/>
<evidence type="ECO:0000313" key="5">
    <source>
        <dbReference type="EMBL" id="OUT20291.1"/>
    </source>
</evidence>
<gene>
    <name evidence="3" type="ORF">C5L36_0B12240</name>
    <name evidence="5" type="ORF">CAS74_004538</name>
    <name evidence="4" type="ORF">JL09_g1836</name>
</gene>
<dbReference type="Proteomes" id="UP000195871">
    <property type="component" value="Unassembled WGS sequence"/>
</dbReference>
<dbReference type="EMBL" id="CP028774">
    <property type="protein sequence ID" value="AWU75995.1"/>
    <property type="molecule type" value="Genomic_DNA"/>
</dbReference>
<reference evidence="4" key="2">
    <citation type="submission" date="2014-08" db="EMBL/GenBank/DDBJ databases">
        <title>Exploiting Issatchenkia orientalis SD108 for Succinic Acid Production.</title>
        <authorList>
            <person name="Xiao H."/>
            <person name="Shao Z."/>
            <person name="Jiang Y."/>
            <person name="Dole S."/>
            <person name="Zhao H."/>
        </authorList>
    </citation>
    <scope>NUCLEOTIDE SEQUENCE [LARGE SCALE GENOMIC DNA]</scope>
    <source>
        <strain evidence="4">SD108</strain>
    </source>
</reference>
<dbReference type="GO" id="GO:0002100">
    <property type="term" value="P:tRNA wobble adenosine to inosine editing"/>
    <property type="evidence" value="ECO:0007669"/>
    <property type="project" value="TreeGrafter"/>
</dbReference>
<protein>
    <recommendedName>
        <fullName evidence="2">CMP/dCMP-type deaminase domain-containing protein</fullName>
    </recommendedName>
</protein>
<name>A0A099P1Y5_PICKU</name>
<reference evidence="6" key="1">
    <citation type="journal article" date="2014" name="Microb. Cell Fact.">
        <title>Exploiting Issatchenkia orientalis SD108 for succinic acid production.</title>
        <authorList>
            <person name="Xiao H."/>
            <person name="Shao Z."/>
            <person name="Jiang Y."/>
            <person name="Dole S."/>
            <person name="Zhao H."/>
        </authorList>
    </citation>
    <scope>NUCLEOTIDE SEQUENCE [LARGE SCALE GENOMIC DNA]</scope>
    <source>
        <strain evidence="6">SD108</strain>
    </source>
</reference>
<evidence type="ECO:0000313" key="7">
    <source>
        <dbReference type="Proteomes" id="UP000195871"/>
    </source>
</evidence>
<dbReference type="GO" id="GO:0005634">
    <property type="term" value="C:nucleus"/>
    <property type="evidence" value="ECO:0007669"/>
    <property type="project" value="TreeGrafter"/>
</dbReference>
<reference evidence="5 7" key="3">
    <citation type="submission" date="2017-05" db="EMBL/GenBank/DDBJ databases">
        <title>The Genome Sequence of Candida krusei Ckrusei653.</title>
        <authorList>
            <person name="Cuomo C."/>
            <person name="Forche A."/>
            <person name="Young S."/>
            <person name="Abouelleil A."/>
            <person name="Cao P."/>
            <person name="Chapman S."/>
            <person name="Cusick C."/>
            <person name="Shea T."/>
            <person name="Nusbaum C."/>
            <person name="Birren B."/>
        </authorList>
    </citation>
    <scope>NUCLEOTIDE SEQUENCE [LARGE SCALE GENOMIC DNA]</scope>
    <source>
        <strain evidence="5 7">Ckrusei653</strain>
    </source>
</reference>
<dbReference type="STRING" id="4909.A0A099P1Y5"/>
<dbReference type="HOGENOM" id="CLU_025810_8_1_1"/>
<dbReference type="AlphaFoldDB" id="A0A099P1Y5"/>
<dbReference type="EMBL" id="JQFK01000013">
    <property type="protein sequence ID" value="KGK39043.1"/>
    <property type="molecule type" value="Genomic_DNA"/>
</dbReference>
<dbReference type="InterPro" id="IPR002125">
    <property type="entry name" value="CMP_dCMP_dom"/>
</dbReference>
<dbReference type="GeneID" id="40383760"/>
<dbReference type="PROSITE" id="PS51747">
    <property type="entry name" value="CYT_DCMP_DEAMINASES_2"/>
    <property type="match status" value="1"/>
</dbReference>
<evidence type="ECO:0000256" key="1">
    <source>
        <dbReference type="ARBA" id="ARBA00022801"/>
    </source>
</evidence>
<dbReference type="GO" id="GO:0005737">
    <property type="term" value="C:cytoplasm"/>
    <property type="evidence" value="ECO:0007669"/>
    <property type="project" value="TreeGrafter"/>
</dbReference>
<dbReference type="Pfam" id="PF00383">
    <property type="entry name" value="dCMP_cyt_deam_1"/>
    <property type="match status" value="1"/>
</dbReference>
<dbReference type="GO" id="GO:0052717">
    <property type="term" value="F:tRNA-specific adenosine-34 deaminase activity"/>
    <property type="evidence" value="ECO:0007669"/>
    <property type="project" value="TreeGrafter"/>
</dbReference>
<sequence>MQANEHYKYMQMAVAYGAVALENKEVPVTAVLVHNESKEVLFKAHNMTNITLNGTAHAEFIIYKHLMEMYPDSHLEKWKKSTLYVTVEPCIMCASMLDQVGISTVVFGCPNERFGGNGSVFNIRYNSNYKIIPGVCHKDGISLLRQFYINENDRSPNSINKKKRVLKLEDFPKFNYSKFITLEEFTNIWGIEFRSIYENNEFLEFNENGELQPPKKSESKRIKT</sequence>
<dbReference type="CDD" id="cd01285">
    <property type="entry name" value="nucleoside_deaminase"/>
    <property type="match status" value="1"/>
</dbReference>
<evidence type="ECO:0000313" key="8">
    <source>
        <dbReference type="Proteomes" id="UP000249293"/>
    </source>
</evidence>
<evidence type="ECO:0000313" key="6">
    <source>
        <dbReference type="Proteomes" id="UP000029867"/>
    </source>
</evidence>
<dbReference type="SUPFAM" id="SSF53927">
    <property type="entry name" value="Cytidine deaminase-like"/>
    <property type="match status" value="1"/>
</dbReference>
<proteinExistence type="predicted"/>
<dbReference type="KEGG" id="pkz:C5L36_0B12240"/>
<evidence type="ECO:0000313" key="4">
    <source>
        <dbReference type="EMBL" id="KGK39043.1"/>
    </source>
</evidence>
<dbReference type="Proteomes" id="UP000029867">
    <property type="component" value="Unassembled WGS sequence"/>
</dbReference>
<feature type="domain" description="CMP/dCMP-type deaminase" evidence="2">
    <location>
        <begin position="4"/>
        <end position="128"/>
    </location>
</feature>
<dbReference type="Proteomes" id="UP000249293">
    <property type="component" value="Chromosome 2"/>
</dbReference>